<name>A0ABV4GBL8_9BRAD</name>
<evidence type="ECO:0000313" key="3">
    <source>
        <dbReference type="EMBL" id="MEY9469318.1"/>
    </source>
</evidence>
<dbReference type="PANTHER" id="PTHR46558:SF4">
    <property type="entry name" value="DNA-BIDING PHAGE PROTEIN"/>
    <property type="match status" value="1"/>
</dbReference>
<sequence length="121" mass="13781">MANIYNHIGETIQRLRTNWPEGKLSQEGLAEKLGTAANTVSRWETGTYKPTAEDLDKLARLFRVSITVFFPDLQHDDKRIAALTSATGGLDNDDFEEVVRYAEFRKARQALEKAKRPKSKR</sequence>
<accession>A0ABV4GBL8</accession>
<dbReference type="Proteomes" id="UP001565474">
    <property type="component" value="Unassembled WGS sequence"/>
</dbReference>
<evidence type="ECO:0000256" key="1">
    <source>
        <dbReference type="ARBA" id="ARBA00023125"/>
    </source>
</evidence>
<comment type="caution">
    <text evidence="3">The sequence shown here is derived from an EMBL/GenBank/DDBJ whole genome shotgun (WGS) entry which is preliminary data.</text>
</comment>
<dbReference type="InterPro" id="IPR010982">
    <property type="entry name" value="Lambda_DNA-bd_dom_sf"/>
</dbReference>
<keyword evidence="4" id="KW-1185">Reference proteome</keyword>
<dbReference type="CDD" id="cd00093">
    <property type="entry name" value="HTH_XRE"/>
    <property type="match status" value="1"/>
</dbReference>
<dbReference type="PROSITE" id="PS50943">
    <property type="entry name" value="HTH_CROC1"/>
    <property type="match status" value="1"/>
</dbReference>
<gene>
    <name evidence="3" type="ORF">ABH992_001717</name>
</gene>
<dbReference type="EMBL" id="JBGBZN010000002">
    <property type="protein sequence ID" value="MEY9469318.1"/>
    <property type="molecule type" value="Genomic_DNA"/>
</dbReference>
<proteinExistence type="predicted"/>
<dbReference type="Gene3D" id="1.10.260.40">
    <property type="entry name" value="lambda repressor-like DNA-binding domains"/>
    <property type="match status" value="1"/>
</dbReference>
<dbReference type="RefSeq" id="WP_050991974.1">
    <property type="nucleotide sequence ID" value="NZ_JBGBYD010000002.1"/>
</dbReference>
<dbReference type="SUPFAM" id="SSF47413">
    <property type="entry name" value="lambda repressor-like DNA-binding domains"/>
    <property type="match status" value="1"/>
</dbReference>
<evidence type="ECO:0000313" key="4">
    <source>
        <dbReference type="Proteomes" id="UP001565474"/>
    </source>
</evidence>
<feature type="domain" description="HTH cro/C1-type" evidence="2">
    <location>
        <begin position="23"/>
        <end position="69"/>
    </location>
</feature>
<organism evidence="3 4">
    <name type="scientific">Bradyrhizobium yuanmingense</name>
    <dbReference type="NCBI Taxonomy" id="108015"/>
    <lineage>
        <taxon>Bacteria</taxon>
        <taxon>Pseudomonadati</taxon>
        <taxon>Pseudomonadota</taxon>
        <taxon>Alphaproteobacteria</taxon>
        <taxon>Hyphomicrobiales</taxon>
        <taxon>Nitrobacteraceae</taxon>
        <taxon>Bradyrhizobium</taxon>
    </lineage>
</organism>
<dbReference type="PANTHER" id="PTHR46558">
    <property type="entry name" value="TRACRIPTIONAL REGULATORY PROTEIN-RELATED-RELATED"/>
    <property type="match status" value="1"/>
</dbReference>
<protein>
    <submittedName>
        <fullName evidence="3">Transcriptional regulator with XRE-family HTH domain</fullName>
    </submittedName>
</protein>
<keyword evidence="1" id="KW-0238">DNA-binding</keyword>
<dbReference type="SMART" id="SM00530">
    <property type="entry name" value="HTH_XRE"/>
    <property type="match status" value="1"/>
</dbReference>
<dbReference type="Pfam" id="PF01381">
    <property type="entry name" value="HTH_3"/>
    <property type="match status" value="1"/>
</dbReference>
<reference evidence="3 4" key="1">
    <citation type="submission" date="2024-07" db="EMBL/GenBank/DDBJ databases">
        <title>Genomic Encyclopedia of Type Strains, Phase V (KMG-V): Genome sequencing to study the core and pangenomes of soil and plant-associated prokaryotes.</title>
        <authorList>
            <person name="Whitman W."/>
        </authorList>
    </citation>
    <scope>NUCLEOTIDE SEQUENCE [LARGE SCALE GENOMIC DNA]</scope>
    <source>
        <strain evidence="3 4">USDA 222</strain>
    </source>
</reference>
<dbReference type="InterPro" id="IPR001387">
    <property type="entry name" value="Cro/C1-type_HTH"/>
</dbReference>
<evidence type="ECO:0000259" key="2">
    <source>
        <dbReference type="PROSITE" id="PS50943"/>
    </source>
</evidence>